<evidence type="ECO:0008006" key="13">
    <source>
        <dbReference type="Google" id="ProtNLM"/>
    </source>
</evidence>
<evidence type="ECO:0000256" key="4">
    <source>
        <dbReference type="ARBA" id="ARBA00022846"/>
    </source>
</evidence>
<feature type="coiled-coil region" evidence="10">
    <location>
        <begin position="44"/>
        <end position="99"/>
    </location>
</feature>
<evidence type="ECO:0000256" key="1">
    <source>
        <dbReference type="ARBA" id="ARBA00004611"/>
    </source>
</evidence>
<proteinExistence type="inferred from homology"/>
<evidence type="ECO:0000256" key="8">
    <source>
        <dbReference type="ARBA" id="ARBA00023273"/>
    </source>
</evidence>
<dbReference type="PANTHER" id="PTHR14517">
    <property type="entry name" value="RIB43A-RELATED"/>
    <property type="match status" value="1"/>
</dbReference>
<evidence type="ECO:0000256" key="2">
    <source>
        <dbReference type="ARBA" id="ARBA00006875"/>
    </source>
</evidence>
<evidence type="ECO:0000313" key="11">
    <source>
        <dbReference type="EMBL" id="KAK2583160.1"/>
    </source>
</evidence>
<dbReference type="AlphaFoldDB" id="A0AAD9VR85"/>
<organism evidence="11 12">
    <name type="scientific">Odynerus spinipes</name>
    <dbReference type="NCBI Taxonomy" id="1348599"/>
    <lineage>
        <taxon>Eukaryota</taxon>
        <taxon>Metazoa</taxon>
        <taxon>Ecdysozoa</taxon>
        <taxon>Arthropoda</taxon>
        <taxon>Hexapoda</taxon>
        <taxon>Insecta</taxon>
        <taxon>Pterygota</taxon>
        <taxon>Neoptera</taxon>
        <taxon>Endopterygota</taxon>
        <taxon>Hymenoptera</taxon>
        <taxon>Apocrita</taxon>
        <taxon>Aculeata</taxon>
        <taxon>Vespoidea</taxon>
        <taxon>Vespidae</taxon>
        <taxon>Eumeninae</taxon>
        <taxon>Odynerus</taxon>
    </lineage>
</organism>
<evidence type="ECO:0000256" key="7">
    <source>
        <dbReference type="ARBA" id="ARBA00023212"/>
    </source>
</evidence>
<dbReference type="EMBL" id="JAIFRP010000030">
    <property type="protein sequence ID" value="KAK2583160.1"/>
    <property type="molecule type" value="Genomic_DNA"/>
</dbReference>
<reference evidence="11" key="1">
    <citation type="submission" date="2021-08" db="EMBL/GenBank/DDBJ databases">
        <authorList>
            <person name="Misof B."/>
            <person name="Oliver O."/>
            <person name="Podsiadlowski L."/>
            <person name="Donath A."/>
            <person name="Peters R."/>
            <person name="Mayer C."/>
            <person name="Rust J."/>
            <person name="Gunkel S."/>
            <person name="Lesny P."/>
            <person name="Martin S."/>
            <person name="Oeyen J.P."/>
            <person name="Petersen M."/>
            <person name="Panagiotis P."/>
            <person name="Wilbrandt J."/>
            <person name="Tanja T."/>
        </authorList>
    </citation>
    <scope>NUCLEOTIDE SEQUENCE</scope>
    <source>
        <strain evidence="11">GBR_01_08_01A</strain>
        <tissue evidence="11">Thorax + abdomen</tissue>
    </source>
</reference>
<comment type="similarity">
    <text evidence="2">Belongs to the RIB43A family.</text>
</comment>
<reference evidence="11" key="2">
    <citation type="journal article" date="2023" name="Commun. Biol.">
        <title>Intrasexual cuticular hydrocarbon dimorphism in a wasp sheds light on hydrocarbon biosynthesis genes in Hymenoptera.</title>
        <authorList>
            <person name="Moris V.C."/>
            <person name="Podsiadlowski L."/>
            <person name="Martin S."/>
            <person name="Oeyen J.P."/>
            <person name="Donath A."/>
            <person name="Petersen M."/>
            <person name="Wilbrandt J."/>
            <person name="Misof B."/>
            <person name="Liedtke D."/>
            <person name="Thamm M."/>
            <person name="Scheiner R."/>
            <person name="Schmitt T."/>
            <person name="Niehuis O."/>
        </authorList>
    </citation>
    <scope>NUCLEOTIDE SEQUENCE</scope>
    <source>
        <strain evidence="11">GBR_01_08_01A</strain>
    </source>
</reference>
<keyword evidence="6" id="KW-0969">Cilium</keyword>
<evidence type="ECO:0000256" key="9">
    <source>
        <dbReference type="ARBA" id="ARBA00046435"/>
    </source>
</evidence>
<evidence type="ECO:0000313" key="12">
    <source>
        <dbReference type="Proteomes" id="UP001258017"/>
    </source>
</evidence>
<evidence type="ECO:0000256" key="5">
    <source>
        <dbReference type="ARBA" id="ARBA00023054"/>
    </source>
</evidence>
<feature type="coiled-coil region" evidence="10">
    <location>
        <begin position="166"/>
        <end position="193"/>
    </location>
</feature>
<evidence type="ECO:0000256" key="3">
    <source>
        <dbReference type="ARBA" id="ARBA00022490"/>
    </source>
</evidence>
<feature type="coiled-coil region" evidence="10">
    <location>
        <begin position="284"/>
        <end position="352"/>
    </location>
</feature>
<dbReference type="Proteomes" id="UP001258017">
    <property type="component" value="Unassembled WGS sequence"/>
</dbReference>
<comment type="caution">
    <text evidence="11">The sequence shown here is derived from an EMBL/GenBank/DDBJ whole genome shotgun (WGS) entry which is preliminary data.</text>
</comment>
<sequence>MLKFQRSTVEDRRVAASIERRRQIEEERKPRIFNPRFRRIGIDKEFLDRQVEEKKQQIEEERAKESQLDENLIRGSKIALQLEKEQEEERRRINKETEAFRQLHQRREDRRDYDLYDPNLLKTSLPCRVGDDDPRLGLGAAQKFEGEDYNFREKQRQQQDEMRWWVEKQKKEREDAEKERKDAERAFQKAVISRDKRSVELENLERECRRRLNEATASFNRALAEEQEYRRLCEAAQDEEDKKAEIYNHVTGDFLTEAPEQAESTRGPSKPLATRYKGMTADQLKVFRDQQAQQMEEIQKMKLEEKRMNEEWDRLMNAHAQTAEAFQRELERKKTEHNKKIAEENLRLAERQKSHQEYLNRVVYKNKQYPEFFEQFNKGTR</sequence>
<dbReference type="InterPro" id="IPR008805">
    <property type="entry name" value="RIB43A"/>
</dbReference>
<evidence type="ECO:0000256" key="10">
    <source>
        <dbReference type="SAM" id="Coils"/>
    </source>
</evidence>
<protein>
    <recommendedName>
        <fullName evidence="13">RIB43A-like with coiled-coils protein 2</fullName>
    </recommendedName>
</protein>
<dbReference type="Pfam" id="PF05914">
    <property type="entry name" value="RIB43A"/>
    <property type="match status" value="1"/>
</dbReference>
<accession>A0AAD9VR85</accession>
<keyword evidence="5 10" id="KW-0175">Coiled coil</keyword>
<comment type="subcellular location">
    <subcellularLocation>
        <location evidence="1">Cytoplasm</location>
        <location evidence="1">Cytoskeleton</location>
        <location evidence="1">Flagellum axoneme</location>
    </subcellularLocation>
</comment>
<gene>
    <name evidence="11" type="ORF">KPH14_009183</name>
</gene>
<evidence type="ECO:0000256" key="6">
    <source>
        <dbReference type="ARBA" id="ARBA00023069"/>
    </source>
</evidence>
<comment type="subunit">
    <text evidence="9">Microtubule inner protein component of sperm flagellar doublet microtubules.</text>
</comment>
<name>A0AAD9VR85_9HYME</name>
<keyword evidence="4" id="KW-0282">Flagellum</keyword>
<dbReference type="PANTHER" id="PTHR14517:SF6">
    <property type="entry name" value="RE41410P"/>
    <property type="match status" value="1"/>
</dbReference>
<keyword evidence="8" id="KW-0966">Cell projection</keyword>
<keyword evidence="3" id="KW-0963">Cytoplasm</keyword>
<keyword evidence="7" id="KW-0206">Cytoskeleton</keyword>
<keyword evidence="12" id="KW-1185">Reference proteome</keyword>